<proteinExistence type="predicted"/>
<dbReference type="PANTHER" id="PTHR37067">
    <property type="entry name" value="PX DOMAIN-CONTAINING PROTEIN"/>
    <property type="match status" value="1"/>
</dbReference>
<dbReference type="RefSeq" id="XP_008881225.1">
    <property type="nucleotide sequence ID" value="XM_008883003.1"/>
</dbReference>
<dbReference type="VEuPathDB" id="FungiDB:H310_15023"/>
<accession>A0A024T877</accession>
<gene>
    <name evidence="1" type="ORF">H310_15023</name>
</gene>
<reference evidence="1" key="1">
    <citation type="submission" date="2013-12" db="EMBL/GenBank/DDBJ databases">
        <title>The Genome Sequence of Aphanomyces invadans NJM9701.</title>
        <authorList>
            <consortium name="The Broad Institute Genomics Platform"/>
            <person name="Russ C."/>
            <person name="Tyler B."/>
            <person name="van West P."/>
            <person name="Dieguez-Uribeondo J."/>
            <person name="Young S.K."/>
            <person name="Zeng Q."/>
            <person name="Gargeya S."/>
            <person name="Fitzgerald M."/>
            <person name="Abouelleil A."/>
            <person name="Alvarado L."/>
            <person name="Chapman S.B."/>
            <person name="Gainer-Dewar J."/>
            <person name="Goldberg J."/>
            <person name="Griggs A."/>
            <person name="Gujja S."/>
            <person name="Hansen M."/>
            <person name="Howarth C."/>
            <person name="Imamovic A."/>
            <person name="Ireland A."/>
            <person name="Larimer J."/>
            <person name="McCowan C."/>
            <person name="Murphy C."/>
            <person name="Pearson M."/>
            <person name="Poon T.W."/>
            <person name="Priest M."/>
            <person name="Roberts A."/>
            <person name="Saif S."/>
            <person name="Shea T."/>
            <person name="Sykes S."/>
            <person name="Wortman J."/>
            <person name="Nusbaum C."/>
            <person name="Birren B."/>
        </authorList>
    </citation>
    <scope>NUCLEOTIDE SEQUENCE [LARGE SCALE GENOMIC DNA]</scope>
    <source>
        <strain evidence="1">NJM9701</strain>
    </source>
</reference>
<protein>
    <submittedName>
        <fullName evidence="1">Uncharacterized protein</fullName>
    </submittedName>
</protein>
<dbReference type="EMBL" id="KI914085">
    <property type="protein sequence ID" value="ETV90139.1"/>
    <property type="molecule type" value="Genomic_DNA"/>
</dbReference>
<dbReference type="PANTHER" id="PTHR37067:SF3">
    <property type="entry name" value="PX DOMAIN-CONTAINING PROTEIN"/>
    <property type="match status" value="1"/>
</dbReference>
<sequence>MINVDRFKLAIKLVSHGLSFRQTANAMETVRATFNLDKLTGINDNMVDPFVRVLVGVSILKIGDLIATDDVWAMSIRFDRSSHSESTFFDLRVRLGVKGMLHNLHLIAMPHFDRHTANHQIVMLKKLLSAVYLSWADKLLTVSTDGEPTNMGRNGSTQHAPSPSFLRRRENLITEMGVTCPKKTNRWMHLSHALAFLIKHENRIVDFFAEREAQAAGGRPPVLIPLW</sequence>
<dbReference type="GeneID" id="20092073"/>
<dbReference type="eggNOG" id="ENOG502SMVJ">
    <property type="taxonomic scope" value="Eukaryota"/>
</dbReference>
<name>A0A024T877_9STRA</name>
<evidence type="ECO:0000313" key="1">
    <source>
        <dbReference type="EMBL" id="ETV90139.1"/>
    </source>
</evidence>
<organism evidence="1">
    <name type="scientific">Aphanomyces invadans</name>
    <dbReference type="NCBI Taxonomy" id="157072"/>
    <lineage>
        <taxon>Eukaryota</taxon>
        <taxon>Sar</taxon>
        <taxon>Stramenopiles</taxon>
        <taxon>Oomycota</taxon>
        <taxon>Saprolegniomycetes</taxon>
        <taxon>Saprolegniales</taxon>
        <taxon>Verrucalvaceae</taxon>
        <taxon>Aphanomyces</taxon>
    </lineage>
</organism>
<dbReference type="AlphaFoldDB" id="A0A024T877"/>
<dbReference type="OrthoDB" id="79020at2759"/>